<evidence type="ECO:0000313" key="1">
    <source>
        <dbReference type="EMBL" id="KGO81967.1"/>
    </source>
</evidence>
<protein>
    <submittedName>
        <fullName evidence="1">RNA-binding protein</fullName>
    </submittedName>
</protein>
<dbReference type="InterPro" id="IPR007922">
    <property type="entry name" value="DciA-like"/>
</dbReference>
<dbReference type="EMBL" id="JRLV01000006">
    <property type="protein sequence ID" value="KGO81967.1"/>
    <property type="molecule type" value="Genomic_DNA"/>
</dbReference>
<name>A0A0A2LNV7_9FLAO</name>
<keyword evidence="2" id="KW-1185">Reference proteome</keyword>
<sequence>MAKRLNDYSSVSDVLKQFVESNNLQKGIDKIDVRDAWKNLMGNGVNNYTREIMLKGTTLYVELTSAVLREELSYGKEKIVKMINEEMGREVIKEVILR</sequence>
<dbReference type="Proteomes" id="UP000030129">
    <property type="component" value="Unassembled WGS sequence"/>
</dbReference>
<dbReference type="eggNOG" id="COG5512">
    <property type="taxonomic scope" value="Bacteria"/>
</dbReference>
<reference evidence="1 2" key="1">
    <citation type="submission" date="2013-09" db="EMBL/GenBank/DDBJ databases">
        <authorList>
            <person name="Zeng Z."/>
            <person name="Chen C."/>
        </authorList>
    </citation>
    <scope>NUCLEOTIDE SEQUENCE [LARGE SCALE GENOMIC DNA]</scope>
    <source>
        <strain evidence="1 2">F44-8</strain>
    </source>
</reference>
<gene>
    <name evidence="1" type="ORF">Q763_06785</name>
</gene>
<proteinExistence type="predicted"/>
<accession>A0A0A2LNV7</accession>
<dbReference type="Pfam" id="PF05258">
    <property type="entry name" value="DciA"/>
    <property type="match status" value="1"/>
</dbReference>
<dbReference type="RefSeq" id="WP_035132462.1">
    <property type="nucleotide sequence ID" value="NZ_JRLV01000006.1"/>
</dbReference>
<dbReference type="PANTHER" id="PTHR36456:SF1">
    <property type="entry name" value="UPF0232 PROTEIN SCO3875"/>
    <property type="match status" value="1"/>
</dbReference>
<comment type="caution">
    <text evidence="1">The sequence shown here is derived from an EMBL/GenBank/DDBJ whole genome shotgun (WGS) entry which is preliminary data.</text>
</comment>
<organism evidence="1 2">
    <name type="scientific">Flavobacterium beibuense F44-8</name>
    <dbReference type="NCBI Taxonomy" id="1406840"/>
    <lineage>
        <taxon>Bacteria</taxon>
        <taxon>Pseudomonadati</taxon>
        <taxon>Bacteroidota</taxon>
        <taxon>Flavobacteriia</taxon>
        <taxon>Flavobacteriales</taxon>
        <taxon>Flavobacteriaceae</taxon>
        <taxon>Flavobacterium</taxon>
    </lineage>
</organism>
<dbReference type="AlphaFoldDB" id="A0A0A2LNV7"/>
<dbReference type="STRING" id="1406840.Q763_06785"/>
<evidence type="ECO:0000313" key="2">
    <source>
        <dbReference type="Proteomes" id="UP000030129"/>
    </source>
</evidence>
<dbReference type="PANTHER" id="PTHR36456">
    <property type="entry name" value="UPF0232 PROTEIN SCO3875"/>
    <property type="match status" value="1"/>
</dbReference>